<feature type="domain" description="Squalene epoxidase" evidence="10">
    <location>
        <begin position="210"/>
        <end position="481"/>
    </location>
</feature>
<dbReference type="GO" id="GO:0005783">
    <property type="term" value="C:endoplasmic reticulum"/>
    <property type="evidence" value="ECO:0007669"/>
    <property type="project" value="TreeGrafter"/>
</dbReference>
<evidence type="ECO:0000313" key="11">
    <source>
        <dbReference type="EMBL" id="EPY25177.1"/>
    </source>
</evidence>
<dbReference type="InterPro" id="IPR040125">
    <property type="entry name" value="Squalene_monox"/>
</dbReference>
<dbReference type="OrthoDB" id="1678617at2759"/>
<dbReference type="PANTHER" id="PTHR10835:SF0">
    <property type="entry name" value="SQUALENE MONOOXYGENASE"/>
    <property type="match status" value="1"/>
</dbReference>
<keyword evidence="6 9" id="KW-0274">FAD</keyword>
<keyword evidence="7 9" id="KW-0560">Oxidoreductase</keyword>
<proteinExistence type="inferred from homology"/>
<sequence length="570" mass="63263">MFFFLFTVGILIAVVLLVNDYISHYRFGPVKTDYDYDAIVVGGSIAGPVVAKALSDQGRKVLVVERSLFTKPDRIVGELLQPGGIDALKEVGMEECATSIGMPCQGYLVVDRDGKKVDLPYRAGASGVSFHFGDFVQKLRAFVFNHCKENVTMLEGTVTKVLTSGPSCFERAYGIEYTMQQNYAVPPNTFEVDPPKGFASGPTVTKTATAPLIIMCDGGMSKWKGRYQHYTPASDYHSNFVGLIVKRARLPTEQRGTVFFGKTGPILSYRLDDNELRMLVDYNKPSLPSLQEQSAWLVNDIAPCLPKDMQEDFLAAARDVKNLKSMPVARYPPTFSAIKGYVGIGDHNNQRHPLTGGGMTCAFWDAIRIARNLKPIKKLRVEREAEMTSVLDWIQDAVVQYSRYRYAHSCCINLLSWALYAVFSTPQLRDACFDYFVHGGDCVTGPMDLLAGLDPSVFTLVFHYYRVMIYGVGSIMTKSGAYSSNAKEPTSAADKTKNMVSFFTDMERIKAAGYLLVKSTAVAVPLVKNEFFSMWRLVDPTSVVAVVSKKIKTIMYSSCYNGKQRKPVGI</sequence>
<comment type="subcellular location">
    <subcellularLocation>
        <location evidence="2">Membrane</location>
    </subcellularLocation>
</comment>
<dbReference type="SUPFAM" id="SSF51905">
    <property type="entry name" value="FAD/NAD(P)-binding domain"/>
    <property type="match status" value="1"/>
</dbReference>
<reference evidence="11" key="2">
    <citation type="submission" date="2013-03" db="EMBL/GenBank/DDBJ databases">
        <authorList>
            <person name="Motta M.C.M."/>
            <person name="Martins A.C.A."/>
            <person name="Preta C.M.C.C."/>
            <person name="Silva R."/>
            <person name="de Souza S.S."/>
            <person name="Klein C.C."/>
            <person name="de Almeida L.G.P."/>
            <person name="Cunha O.L."/>
            <person name="Colabardini A.C."/>
            <person name="Lima B.A."/>
            <person name="Machado C.R."/>
            <person name="Soares C.M.A."/>
            <person name="de Menezes C.B.A."/>
            <person name="Bartolomeu D.C."/>
            <person name="Grisard E.C."/>
            <person name="Fantinatti-Garboggini F."/>
            <person name="Rodrigues-Luiz G.F."/>
            <person name="Wagner G."/>
            <person name="Goldman G.H."/>
            <person name="Fietto J.L.R."/>
            <person name="Ciapina L.P."/>
            <person name="Brocchi M."/>
            <person name="Elias M.C."/>
            <person name="Goldman M.H.S."/>
            <person name="Sagot M.-F."/>
            <person name="Pereira M."/>
            <person name="Stoco P.H."/>
            <person name="Teixeira S.M.R."/>
            <person name="de Mendonca-Neto R.P."/>
            <person name="Maciel T.E.F."/>
            <person name="Mendes T.A.O."/>
            <person name="Urmenyi T.P."/>
            <person name="Teixeira M.M.G."/>
            <person name="de Camargo E.F.P."/>
            <person name="de Sousa W."/>
            <person name="Schenkman S."/>
            <person name="de Vasconcelos A.T.R."/>
        </authorList>
    </citation>
    <scope>NUCLEOTIDE SEQUENCE</scope>
</reference>
<comment type="function">
    <text evidence="9">Catalyzes the stereospecific oxidation of squalene to (S)-2,3-epoxysqualene, and is considered to be a rate-limiting enzyme in steroid biosynthesis.</text>
</comment>
<keyword evidence="8" id="KW-0472">Membrane</keyword>
<evidence type="ECO:0000256" key="1">
    <source>
        <dbReference type="ARBA" id="ARBA00001974"/>
    </source>
</evidence>
<accession>S9U313</accession>
<keyword evidence="13" id="KW-1185">Reference proteome</keyword>
<comment type="catalytic activity">
    <reaction evidence="9">
        <text>squalene + reduced [NADPH--hemoprotein reductase] + O2 = (S)-2,3-epoxysqualene + oxidized [NADPH--hemoprotein reductase] + H2O + H(+)</text>
        <dbReference type="Rhea" id="RHEA:25282"/>
        <dbReference type="Rhea" id="RHEA-COMP:11964"/>
        <dbReference type="Rhea" id="RHEA-COMP:11965"/>
        <dbReference type="ChEBI" id="CHEBI:15377"/>
        <dbReference type="ChEBI" id="CHEBI:15378"/>
        <dbReference type="ChEBI" id="CHEBI:15379"/>
        <dbReference type="ChEBI" id="CHEBI:15440"/>
        <dbReference type="ChEBI" id="CHEBI:15441"/>
        <dbReference type="ChEBI" id="CHEBI:57618"/>
        <dbReference type="ChEBI" id="CHEBI:58210"/>
        <dbReference type="EC" id="1.14.14.17"/>
    </reaction>
</comment>
<name>S9U313_9TRYP</name>
<evidence type="ECO:0000256" key="8">
    <source>
        <dbReference type="ARBA" id="ARBA00023136"/>
    </source>
</evidence>
<evidence type="ECO:0000256" key="7">
    <source>
        <dbReference type="ARBA" id="ARBA00023002"/>
    </source>
</evidence>
<evidence type="ECO:0000256" key="6">
    <source>
        <dbReference type="ARBA" id="ARBA00022827"/>
    </source>
</evidence>
<evidence type="ECO:0000313" key="13">
    <source>
        <dbReference type="Proteomes" id="UP000015354"/>
    </source>
</evidence>
<keyword evidence="5 9" id="KW-0285">Flavoprotein</keyword>
<dbReference type="InterPro" id="IPR013698">
    <property type="entry name" value="Squalene_epoxidase"/>
</dbReference>
<dbReference type="UniPathway" id="UPA00767">
    <property type="reaction ID" value="UER00752"/>
</dbReference>
<gene>
    <name evidence="12" type="ORF">STCU_01176</name>
    <name evidence="11" type="ORF">STCU_06804</name>
</gene>
<protein>
    <recommendedName>
        <fullName evidence="4 9">Squalene monooxygenase</fullName>
        <ecNumber evidence="4 9">1.14.14.17</ecNumber>
    </recommendedName>
</protein>
<comment type="caution">
    <text evidence="11">The sequence shown here is derived from an EMBL/GenBank/DDBJ whole genome shotgun (WGS) entry which is preliminary data.</text>
</comment>
<dbReference type="GO" id="GO:0016126">
    <property type="term" value="P:sterol biosynthetic process"/>
    <property type="evidence" value="ECO:0007669"/>
    <property type="project" value="UniProtKB-UniRule"/>
</dbReference>
<dbReference type="Gene3D" id="3.50.50.60">
    <property type="entry name" value="FAD/NAD(P)-binding domain"/>
    <property type="match status" value="1"/>
</dbReference>
<dbReference type="GO" id="GO:0016020">
    <property type="term" value="C:membrane"/>
    <property type="evidence" value="ECO:0007669"/>
    <property type="project" value="UniProtKB-SubCell"/>
</dbReference>
<evidence type="ECO:0000256" key="3">
    <source>
        <dbReference type="ARBA" id="ARBA00008802"/>
    </source>
</evidence>
<dbReference type="AlphaFoldDB" id="S9U313"/>
<dbReference type="InterPro" id="IPR036188">
    <property type="entry name" value="FAD/NAD-bd_sf"/>
</dbReference>
<dbReference type="GO" id="GO:0004506">
    <property type="term" value="F:squalene monooxygenase activity"/>
    <property type="evidence" value="ECO:0007669"/>
    <property type="project" value="UniProtKB-UniRule"/>
</dbReference>
<keyword evidence="11" id="KW-0503">Monooxygenase</keyword>
<comment type="similarity">
    <text evidence="3 9">Belongs to the squalene monooxygenase family.</text>
</comment>
<evidence type="ECO:0000259" key="10">
    <source>
        <dbReference type="Pfam" id="PF08491"/>
    </source>
</evidence>
<dbReference type="EMBL" id="ATMH01001176">
    <property type="protein sequence ID" value="EPY35248.1"/>
    <property type="molecule type" value="Genomic_DNA"/>
</dbReference>
<dbReference type="Pfam" id="PF08491">
    <property type="entry name" value="SE"/>
    <property type="match status" value="1"/>
</dbReference>
<evidence type="ECO:0000256" key="5">
    <source>
        <dbReference type="ARBA" id="ARBA00022630"/>
    </source>
</evidence>
<dbReference type="Proteomes" id="UP000015354">
    <property type="component" value="Unassembled WGS sequence"/>
</dbReference>
<organism evidence="11 13">
    <name type="scientific">Strigomonas culicis</name>
    <dbReference type="NCBI Taxonomy" id="28005"/>
    <lineage>
        <taxon>Eukaryota</taxon>
        <taxon>Discoba</taxon>
        <taxon>Euglenozoa</taxon>
        <taxon>Kinetoplastea</taxon>
        <taxon>Metakinetoplastina</taxon>
        <taxon>Trypanosomatida</taxon>
        <taxon>Trypanosomatidae</taxon>
        <taxon>Strigomonadinae</taxon>
        <taxon>Strigomonas</taxon>
    </lineage>
</organism>
<reference evidence="11 13" key="1">
    <citation type="journal article" date="2013" name="PLoS ONE">
        <title>Predicting the Proteins of Angomonas deanei, Strigomonas culicis and Their Respective Endosymbionts Reveals New Aspects of the Trypanosomatidae Family.</title>
        <authorList>
            <person name="Motta M.C."/>
            <person name="Martins A.C."/>
            <person name="de Souza S.S."/>
            <person name="Catta-Preta C.M."/>
            <person name="Silva R."/>
            <person name="Klein C.C."/>
            <person name="de Almeida L.G."/>
            <person name="de Lima Cunha O."/>
            <person name="Ciapina L.P."/>
            <person name="Brocchi M."/>
            <person name="Colabardini A.C."/>
            <person name="de Araujo Lima B."/>
            <person name="Machado C.R."/>
            <person name="de Almeida Soares C.M."/>
            <person name="Probst C.M."/>
            <person name="de Menezes C.B."/>
            <person name="Thompson C.E."/>
            <person name="Bartholomeu D.C."/>
            <person name="Gradia D.F."/>
            <person name="Pavoni D.P."/>
            <person name="Grisard E.C."/>
            <person name="Fantinatti-Garboggini F."/>
            <person name="Marchini F.K."/>
            <person name="Rodrigues-Luiz G.F."/>
            <person name="Wagner G."/>
            <person name="Goldman G.H."/>
            <person name="Fietto J.L."/>
            <person name="Elias M.C."/>
            <person name="Goldman M.H."/>
            <person name="Sagot M.F."/>
            <person name="Pereira M."/>
            <person name="Stoco P.H."/>
            <person name="de Mendonca-Neto R.P."/>
            <person name="Teixeira S.M."/>
            <person name="Maciel T.E."/>
            <person name="de Oliveira Mendes T.A."/>
            <person name="Urmenyi T.P."/>
            <person name="de Souza W."/>
            <person name="Schenkman S."/>
            <person name="de Vasconcelos A.T."/>
        </authorList>
    </citation>
    <scope>NUCLEOTIDE SEQUENCE [LARGE SCALE GENOMIC DNA]</scope>
</reference>
<dbReference type="EMBL" id="ATMH01006804">
    <property type="protein sequence ID" value="EPY25177.1"/>
    <property type="molecule type" value="Genomic_DNA"/>
</dbReference>
<dbReference type="PANTHER" id="PTHR10835">
    <property type="entry name" value="SQUALENE MONOOXYGENASE"/>
    <property type="match status" value="1"/>
</dbReference>
<evidence type="ECO:0000256" key="4">
    <source>
        <dbReference type="ARBA" id="ARBA00012312"/>
    </source>
</evidence>
<dbReference type="EC" id="1.14.14.17" evidence="4 9"/>
<dbReference type="GO" id="GO:0050660">
    <property type="term" value="F:flavin adenine dinucleotide binding"/>
    <property type="evidence" value="ECO:0007669"/>
    <property type="project" value="UniProtKB-UniRule"/>
</dbReference>
<evidence type="ECO:0000256" key="9">
    <source>
        <dbReference type="RuleBase" id="RU367121"/>
    </source>
</evidence>
<evidence type="ECO:0000256" key="2">
    <source>
        <dbReference type="ARBA" id="ARBA00004370"/>
    </source>
</evidence>
<comment type="cofactor">
    <cofactor evidence="1 9">
        <name>FAD</name>
        <dbReference type="ChEBI" id="CHEBI:57692"/>
    </cofactor>
</comment>
<evidence type="ECO:0000313" key="12">
    <source>
        <dbReference type="EMBL" id="EPY35248.1"/>
    </source>
</evidence>